<feature type="domain" description="Rhodanese" evidence="2">
    <location>
        <begin position="252"/>
        <end position="276"/>
    </location>
</feature>
<accession>X6MCC0</accession>
<dbReference type="AlphaFoldDB" id="X6MCC0"/>
<gene>
    <name evidence="3" type="ORF">RFI_26071</name>
</gene>
<dbReference type="InterPro" id="IPR001763">
    <property type="entry name" value="Rhodanese-like_dom"/>
</dbReference>
<dbReference type="InterPro" id="IPR036873">
    <property type="entry name" value="Rhodanese-like_dom_sf"/>
</dbReference>
<feature type="compositionally biased region" description="Low complexity" evidence="1">
    <location>
        <begin position="175"/>
        <end position="194"/>
    </location>
</feature>
<dbReference type="Proteomes" id="UP000023152">
    <property type="component" value="Unassembled WGS sequence"/>
</dbReference>
<dbReference type="Pfam" id="PF00581">
    <property type="entry name" value="Rhodanese"/>
    <property type="match status" value="1"/>
</dbReference>
<evidence type="ECO:0000313" key="4">
    <source>
        <dbReference type="Proteomes" id="UP000023152"/>
    </source>
</evidence>
<protein>
    <recommendedName>
        <fullName evidence="2">Rhodanese domain-containing protein</fullName>
    </recommendedName>
</protein>
<dbReference type="PANTHER" id="PTHR13297">
    <property type="entry name" value="TBC1 DOMAIN FAMILY MEMBER 23-RELATED"/>
    <property type="match status" value="1"/>
</dbReference>
<keyword evidence="4" id="KW-1185">Reference proteome</keyword>
<dbReference type="GO" id="GO:0042147">
    <property type="term" value="P:retrograde transport, endosome to Golgi"/>
    <property type="evidence" value="ECO:0007669"/>
    <property type="project" value="InterPro"/>
</dbReference>
<dbReference type="GO" id="GO:0005802">
    <property type="term" value="C:trans-Golgi network"/>
    <property type="evidence" value="ECO:0007669"/>
    <property type="project" value="TreeGrafter"/>
</dbReference>
<reference evidence="3 4" key="1">
    <citation type="journal article" date="2013" name="Curr. Biol.">
        <title>The Genome of the Foraminiferan Reticulomyxa filosa.</title>
        <authorList>
            <person name="Glockner G."/>
            <person name="Hulsmann N."/>
            <person name="Schleicher M."/>
            <person name="Noegel A.A."/>
            <person name="Eichinger L."/>
            <person name="Gallinger C."/>
            <person name="Pawlowski J."/>
            <person name="Sierra R."/>
            <person name="Euteneuer U."/>
            <person name="Pillet L."/>
            <person name="Moustafa A."/>
            <person name="Platzer M."/>
            <person name="Groth M."/>
            <person name="Szafranski K."/>
            <person name="Schliwa M."/>
        </authorList>
    </citation>
    <scope>NUCLEOTIDE SEQUENCE [LARGE SCALE GENOMIC DNA]</scope>
</reference>
<dbReference type="InterPro" id="IPR039755">
    <property type="entry name" value="TBC1D23"/>
</dbReference>
<dbReference type="SUPFAM" id="SSF47923">
    <property type="entry name" value="Ypt/Rab-GAP domain of gyp1p"/>
    <property type="match status" value="1"/>
</dbReference>
<comment type="caution">
    <text evidence="3">The sequence shown here is derived from an EMBL/GenBank/DDBJ whole genome shotgun (WGS) entry which is preliminary data.</text>
</comment>
<proteinExistence type="predicted"/>
<sequence length="439" mass="49199">MTIHANKLDATTLLYLWDEILLEPDPCFHYLIDFELLKYYREAIVKKSGEELPQFLVNIVIEDRDHVRKLIEDARKTLLNTPLSFHELLTKCTKHQIPVDSELYLRLERLPCLPIEDKELIANCYADFLLTQAAENIELTEHKATAANAKKPKKWSKNAPMAPPPSVPGNEGTVTNSLGLSTLGNGLANNSNANKDANGDASTNAGANKSKATANANDGGEGGNDEEKKIQLRRIRKKLKQAAKYAEQKHLKFFIIDCRPKEQFDAGHLPCAFHLDPTLGIYLYIKYFDFEEGKGGNEKKKKKDVSSEELREKLTSLLSMSGCHFVLFFDGRHDGISLVNSGDPMSIQNMETDQRMNADPSAKQKYGSAVDKQLLLRQSYLLFFLEKKVKYISICEDGYCGCHELIVGDLELIDQIQTSASNAMANGINGLCFHPSNKE</sequence>
<feature type="region of interest" description="Disordered" evidence="1">
    <location>
        <begin position="145"/>
        <end position="229"/>
    </location>
</feature>
<dbReference type="PROSITE" id="PS50206">
    <property type="entry name" value="RHODANESE_3"/>
    <property type="match status" value="1"/>
</dbReference>
<evidence type="ECO:0000313" key="3">
    <source>
        <dbReference type="EMBL" id="ETO11306.1"/>
    </source>
</evidence>
<dbReference type="InterPro" id="IPR035969">
    <property type="entry name" value="Rab-GAP_TBC_sf"/>
</dbReference>
<dbReference type="Gene3D" id="3.40.250.10">
    <property type="entry name" value="Rhodanese-like domain"/>
    <property type="match status" value="1"/>
</dbReference>
<dbReference type="EMBL" id="ASPP01022582">
    <property type="protein sequence ID" value="ETO11306.1"/>
    <property type="molecule type" value="Genomic_DNA"/>
</dbReference>
<dbReference type="GO" id="GO:0099041">
    <property type="term" value="P:vesicle tethering to Golgi"/>
    <property type="evidence" value="ECO:0007669"/>
    <property type="project" value="TreeGrafter"/>
</dbReference>
<organism evidence="3 4">
    <name type="scientific">Reticulomyxa filosa</name>
    <dbReference type="NCBI Taxonomy" id="46433"/>
    <lineage>
        <taxon>Eukaryota</taxon>
        <taxon>Sar</taxon>
        <taxon>Rhizaria</taxon>
        <taxon>Retaria</taxon>
        <taxon>Foraminifera</taxon>
        <taxon>Monothalamids</taxon>
        <taxon>Reticulomyxidae</taxon>
        <taxon>Reticulomyxa</taxon>
    </lineage>
</organism>
<evidence type="ECO:0000256" key="1">
    <source>
        <dbReference type="SAM" id="MobiDB-lite"/>
    </source>
</evidence>
<dbReference type="Gene3D" id="1.10.472.80">
    <property type="entry name" value="Ypt/Rab-GAP domain of gyp1p, domain 3"/>
    <property type="match status" value="1"/>
</dbReference>
<name>X6MCC0_RETFI</name>
<dbReference type="SUPFAM" id="SSF52821">
    <property type="entry name" value="Rhodanese/Cell cycle control phosphatase"/>
    <property type="match status" value="1"/>
</dbReference>
<feature type="compositionally biased region" description="Polar residues" evidence="1">
    <location>
        <begin position="200"/>
        <end position="213"/>
    </location>
</feature>
<evidence type="ECO:0000259" key="2">
    <source>
        <dbReference type="PROSITE" id="PS50206"/>
    </source>
</evidence>
<dbReference type="GO" id="GO:0005829">
    <property type="term" value="C:cytosol"/>
    <property type="evidence" value="ECO:0007669"/>
    <property type="project" value="GOC"/>
</dbReference>
<dbReference type="PANTHER" id="PTHR13297:SF5">
    <property type="entry name" value="TBC1 DOMAIN FAMILY MEMBER 23"/>
    <property type="match status" value="1"/>
</dbReference>